<proteinExistence type="predicted"/>
<reference evidence="1" key="1">
    <citation type="journal article" date="2021" name="Proc. Natl. Acad. Sci. U.S.A.">
        <title>A Catalog of Tens of Thousands of Viruses from Human Metagenomes Reveals Hidden Associations with Chronic Diseases.</title>
        <authorList>
            <person name="Tisza M.J."/>
            <person name="Buck C.B."/>
        </authorList>
    </citation>
    <scope>NUCLEOTIDE SEQUENCE</scope>
    <source>
        <strain evidence="1">CtBM815</strain>
    </source>
</reference>
<name>A0A8S5RKM3_9VIRU</name>
<accession>A0A8S5RKM3</accession>
<sequence length="31" mass="3822">MLQSLYREYCRTKHSQLLLYMLIYLEQLSLA</sequence>
<evidence type="ECO:0000313" key="1">
    <source>
        <dbReference type="EMBL" id="DAE31597.1"/>
    </source>
</evidence>
<dbReference type="EMBL" id="BK059109">
    <property type="protein sequence ID" value="DAE31597.1"/>
    <property type="molecule type" value="Genomic_DNA"/>
</dbReference>
<organism evidence="1">
    <name type="scientific">virus sp. ctBM815</name>
    <dbReference type="NCBI Taxonomy" id="2825806"/>
    <lineage>
        <taxon>Viruses</taxon>
    </lineage>
</organism>
<protein>
    <submittedName>
        <fullName evidence="1">Uncharacterized protein</fullName>
    </submittedName>
</protein>